<proteinExistence type="predicted"/>
<keyword evidence="1" id="KW-0175">Coiled coil</keyword>
<dbReference type="InterPro" id="IPR013950">
    <property type="entry name" value="Mis14/Nsl1"/>
</dbReference>
<feature type="compositionally biased region" description="Polar residues" evidence="2">
    <location>
        <begin position="256"/>
        <end position="270"/>
    </location>
</feature>
<dbReference type="GO" id="GO:0000070">
    <property type="term" value="P:mitotic sister chromatid segregation"/>
    <property type="evidence" value="ECO:0007669"/>
    <property type="project" value="InterPro"/>
</dbReference>
<gene>
    <name evidence="3" type="ORF">H4219_005239</name>
</gene>
<name>A0A9W7ZPW0_9FUNG</name>
<reference evidence="3" key="1">
    <citation type="submission" date="2022-07" db="EMBL/GenBank/DDBJ databases">
        <title>Phylogenomic reconstructions and comparative analyses of Kickxellomycotina fungi.</title>
        <authorList>
            <person name="Reynolds N.K."/>
            <person name="Stajich J.E."/>
            <person name="Barry K."/>
            <person name="Grigoriev I.V."/>
            <person name="Crous P."/>
            <person name="Smith M.E."/>
        </authorList>
    </citation>
    <scope>NUCLEOTIDE SEQUENCE</scope>
    <source>
        <strain evidence="3">NBRC 100468</strain>
    </source>
</reference>
<dbReference type="OrthoDB" id="2135762at2759"/>
<accession>A0A9W7ZPW0</accession>
<dbReference type="AlphaFoldDB" id="A0A9W7ZPW0"/>
<sequence length="288" mass="33146">MDQDSDIPRIQIEGREDVLFLQNQVRQALKEALLQNEEFRTTFSRIKSPNASEEEKKSLNATAKELEEFINAWSSQLWKLAGPNININGMQYEEAMKQQDMYEQFDEHLRDQVKNLENEADNLLLRITEQRKTVPQLIEKLEQDRIKRLSLLPEYAVAEEEGVLDSAEVTDKEFNMDGNWELPERLNTELKESIDDLTTANQNMPDVLDKLSELEKTIRDLEEIARQDEEGSNETYASGTSQKSTINALAPDAKSWNDQQPLSQNDQAAKSQQLENIFCKLASSHLNN</sequence>
<feature type="region of interest" description="Disordered" evidence="2">
    <location>
        <begin position="225"/>
        <end position="270"/>
    </location>
</feature>
<dbReference type="EMBL" id="JANBPU010000266">
    <property type="protein sequence ID" value="KAJ1913379.1"/>
    <property type="molecule type" value="Genomic_DNA"/>
</dbReference>
<evidence type="ECO:0000313" key="4">
    <source>
        <dbReference type="Proteomes" id="UP001150538"/>
    </source>
</evidence>
<evidence type="ECO:0000256" key="1">
    <source>
        <dbReference type="SAM" id="Coils"/>
    </source>
</evidence>
<dbReference type="Pfam" id="PF08641">
    <property type="entry name" value="Mis14"/>
    <property type="match status" value="1"/>
</dbReference>
<protein>
    <submittedName>
        <fullName evidence="3">Uncharacterized protein</fullName>
    </submittedName>
</protein>
<comment type="caution">
    <text evidence="3">The sequence shown here is derived from an EMBL/GenBank/DDBJ whole genome shotgun (WGS) entry which is preliminary data.</text>
</comment>
<feature type="compositionally biased region" description="Polar residues" evidence="2">
    <location>
        <begin position="233"/>
        <end position="247"/>
    </location>
</feature>
<evidence type="ECO:0000313" key="3">
    <source>
        <dbReference type="EMBL" id="KAJ1913379.1"/>
    </source>
</evidence>
<dbReference type="PANTHER" id="PTHR31749:SF3">
    <property type="entry name" value="KINETOCHORE-ASSOCIATED PROTEIN NSL1 HOMOLOG"/>
    <property type="match status" value="1"/>
</dbReference>
<keyword evidence="4" id="KW-1185">Reference proteome</keyword>
<organism evidence="3 4">
    <name type="scientific">Mycoemilia scoparia</name>
    <dbReference type="NCBI Taxonomy" id="417184"/>
    <lineage>
        <taxon>Eukaryota</taxon>
        <taxon>Fungi</taxon>
        <taxon>Fungi incertae sedis</taxon>
        <taxon>Zoopagomycota</taxon>
        <taxon>Kickxellomycotina</taxon>
        <taxon>Kickxellomycetes</taxon>
        <taxon>Kickxellales</taxon>
        <taxon>Kickxellaceae</taxon>
        <taxon>Mycoemilia</taxon>
    </lineage>
</organism>
<dbReference type="Proteomes" id="UP001150538">
    <property type="component" value="Unassembled WGS sequence"/>
</dbReference>
<feature type="coiled-coil region" evidence="1">
    <location>
        <begin position="106"/>
        <end position="133"/>
    </location>
</feature>
<dbReference type="GO" id="GO:0000444">
    <property type="term" value="C:MIS12/MIND type complex"/>
    <property type="evidence" value="ECO:0007669"/>
    <property type="project" value="TreeGrafter"/>
</dbReference>
<dbReference type="PANTHER" id="PTHR31749">
    <property type="entry name" value="KINETOCHORE-ASSOCIATED PROTEIN NSL1 HOMOLOG"/>
    <property type="match status" value="1"/>
</dbReference>
<evidence type="ECO:0000256" key="2">
    <source>
        <dbReference type="SAM" id="MobiDB-lite"/>
    </source>
</evidence>